<evidence type="ECO:0000313" key="1">
    <source>
        <dbReference type="EMBL" id="TRU31662.1"/>
    </source>
</evidence>
<dbReference type="Proteomes" id="UP000320551">
    <property type="component" value="Unassembled WGS sequence"/>
</dbReference>
<protein>
    <submittedName>
        <fullName evidence="1">Uncharacterized protein</fullName>
    </submittedName>
</protein>
<proteinExistence type="predicted"/>
<gene>
    <name evidence="1" type="ORF">EWV80_00285</name>
</gene>
<name>A0A552EB13_MICAE</name>
<sequence>MALTPEEKRRIIKFLDEADRSFVEIILASLEAFRKWLSDEFNKIYLKVKDGLQNLWQSVRNVFS</sequence>
<dbReference type="EMBL" id="SFBK01000006">
    <property type="protein sequence ID" value="TRU31662.1"/>
    <property type="molecule type" value="Genomic_DNA"/>
</dbReference>
<comment type="caution">
    <text evidence="1">The sequence shown here is derived from an EMBL/GenBank/DDBJ whole genome shotgun (WGS) entry which is preliminary data.</text>
</comment>
<dbReference type="AlphaFoldDB" id="A0A552EB13"/>
<organism evidence="1 2">
    <name type="scientific">Microcystis aeruginosa Ma_QC_B_20070730_S2</name>
    <dbReference type="NCBI Taxonomy" id="2486256"/>
    <lineage>
        <taxon>Bacteria</taxon>
        <taxon>Bacillati</taxon>
        <taxon>Cyanobacteriota</taxon>
        <taxon>Cyanophyceae</taxon>
        <taxon>Oscillatoriophycideae</taxon>
        <taxon>Chroococcales</taxon>
        <taxon>Microcystaceae</taxon>
        <taxon>Microcystis</taxon>
    </lineage>
</organism>
<evidence type="ECO:0000313" key="2">
    <source>
        <dbReference type="Proteomes" id="UP000320551"/>
    </source>
</evidence>
<accession>A0A552EB13</accession>
<reference evidence="1 2" key="1">
    <citation type="submission" date="2019-01" db="EMBL/GenBank/DDBJ databases">
        <title>Coherence of Microcystis species and biogeography revealed through population genomics.</title>
        <authorList>
            <person name="Perez-Carrascal O.M."/>
            <person name="Terrat Y."/>
            <person name="Giani A."/>
            <person name="Fortin N."/>
            <person name="Tromas N."/>
            <person name="Shapiro B.J."/>
        </authorList>
    </citation>
    <scope>NUCLEOTIDE SEQUENCE [LARGE SCALE GENOMIC DNA]</scope>
    <source>
        <strain evidence="1">Ma_QC_B_20070730_S2</strain>
    </source>
</reference>